<accession>A0A2T5YD43</accession>
<gene>
    <name evidence="1" type="ORF">C8N40_111107</name>
</gene>
<name>A0A2T5YD43_9BACT</name>
<organism evidence="1 2">
    <name type="scientific">Pontibacter mucosus</name>
    <dbReference type="NCBI Taxonomy" id="1649266"/>
    <lineage>
        <taxon>Bacteria</taxon>
        <taxon>Pseudomonadati</taxon>
        <taxon>Bacteroidota</taxon>
        <taxon>Cytophagia</taxon>
        <taxon>Cytophagales</taxon>
        <taxon>Hymenobacteraceae</taxon>
        <taxon>Pontibacter</taxon>
    </lineage>
</organism>
<proteinExistence type="predicted"/>
<dbReference type="AlphaFoldDB" id="A0A2T5YD43"/>
<protein>
    <submittedName>
        <fullName evidence="1">Uncharacterized protein</fullName>
    </submittedName>
</protein>
<keyword evidence="2" id="KW-1185">Reference proteome</keyword>
<comment type="caution">
    <text evidence="1">The sequence shown here is derived from an EMBL/GenBank/DDBJ whole genome shotgun (WGS) entry which is preliminary data.</text>
</comment>
<evidence type="ECO:0000313" key="1">
    <source>
        <dbReference type="EMBL" id="PTX14442.1"/>
    </source>
</evidence>
<dbReference type="Proteomes" id="UP000244225">
    <property type="component" value="Unassembled WGS sequence"/>
</dbReference>
<dbReference type="EMBL" id="QBKI01000011">
    <property type="protein sequence ID" value="PTX14442.1"/>
    <property type="molecule type" value="Genomic_DNA"/>
</dbReference>
<reference evidence="1 2" key="1">
    <citation type="submission" date="2018-04" db="EMBL/GenBank/DDBJ databases">
        <title>Genomic Encyclopedia of Archaeal and Bacterial Type Strains, Phase II (KMG-II): from individual species to whole genera.</title>
        <authorList>
            <person name="Goeker M."/>
        </authorList>
    </citation>
    <scope>NUCLEOTIDE SEQUENCE [LARGE SCALE GENOMIC DNA]</scope>
    <source>
        <strain evidence="1 2">DSM 100162</strain>
    </source>
</reference>
<evidence type="ECO:0000313" key="2">
    <source>
        <dbReference type="Proteomes" id="UP000244225"/>
    </source>
</evidence>
<sequence length="65" mass="7482">MNWIKITENTALPPNTEVLVMDAERQKFIGRISTGNEVVIEPWDGFTYPTLQDFTHYAIITDPKD</sequence>